<protein>
    <submittedName>
        <fullName evidence="1">Uncharacterized protein</fullName>
    </submittedName>
</protein>
<dbReference type="AlphaFoldDB" id="A0A1F5YTN2"/>
<gene>
    <name evidence="1" type="ORF">A2W14_03235</name>
</gene>
<sequence>MPNKELIYCHNGLIFNHPPIFQGTEMRRELQVSDPDNLGTLIYRNMFPVQRLLPEEEIIPYRDPKKRYVDVPYPEYYQVYSIQLGWKMDGFINKLIPDNEASRMLFNPLIQLFDVAARNYYDRKAIEDPRDIRKSGLFTSRFAEIAQSEALGLGFDRLYRNIDYGLIRVSDAVAGQADLNLKEYLAKVINKRWIDLDIAFQNLDNSHNPDFIMDYWNKVRSDFTETQKITSPDGKIFYRGKNFELIESPGQNGNLSFQGWRLVRDTADDGTELIILQAGLFTLAGNRVSEENLILKNNIFSIEFSALPSQSEFIKSTNTRAGACATLVDRFLRLRLKSASYPELLLAVDEFVWDNHVNRYGRNKWVVLSDPDVFNYRTNVLEVITRALKQLSSKVGAFEIPEEFAKAAEDKVDISLWDEIKPDTWSEYLIYNLLGAAHLSPLVFAANMITDSKLEALPLDLRRKLAVHGIDYSLSLGQLWPGVFSNLSGEQIEIFLNSIPYQKRYTNNYLKDLDRYEDTGYIHKLKLKHQGIYLIINALRRAGVEIPDLGGNYLMQFLYLFRHPQDKIIEQLAN</sequence>
<dbReference type="Proteomes" id="UP000176665">
    <property type="component" value="Unassembled WGS sequence"/>
</dbReference>
<accession>A0A1F5YTN2</accession>
<evidence type="ECO:0000313" key="1">
    <source>
        <dbReference type="EMBL" id="OGG03568.1"/>
    </source>
</evidence>
<name>A0A1F5YTN2_9BACT</name>
<organism evidence="1 2">
    <name type="scientific">Candidatus Gottesmanbacteria bacterium RBG_16_37_8</name>
    <dbReference type="NCBI Taxonomy" id="1798371"/>
    <lineage>
        <taxon>Bacteria</taxon>
        <taxon>Candidatus Gottesmaniibacteriota</taxon>
    </lineage>
</organism>
<dbReference type="EMBL" id="MFJA01000022">
    <property type="protein sequence ID" value="OGG03568.1"/>
    <property type="molecule type" value="Genomic_DNA"/>
</dbReference>
<evidence type="ECO:0000313" key="2">
    <source>
        <dbReference type="Proteomes" id="UP000176665"/>
    </source>
</evidence>
<comment type="caution">
    <text evidence="1">The sequence shown here is derived from an EMBL/GenBank/DDBJ whole genome shotgun (WGS) entry which is preliminary data.</text>
</comment>
<reference evidence="1 2" key="1">
    <citation type="journal article" date="2016" name="Nat. Commun.">
        <title>Thousands of microbial genomes shed light on interconnected biogeochemical processes in an aquifer system.</title>
        <authorList>
            <person name="Anantharaman K."/>
            <person name="Brown C.T."/>
            <person name="Hug L.A."/>
            <person name="Sharon I."/>
            <person name="Castelle C.J."/>
            <person name="Probst A.J."/>
            <person name="Thomas B.C."/>
            <person name="Singh A."/>
            <person name="Wilkins M.J."/>
            <person name="Karaoz U."/>
            <person name="Brodie E.L."/>
            <person name="Williams K.H."/>
            <person name="Hubbard S.S."/>
            <person name="Banfield J.F."/>
        </authorList>
    </citation>
    <scope>NUCLEOTIDE SEQUENCE [LARGE SCALE GENOMIC DNA]</scope>
</reference>
<proteinExistence type="predicted"/>